<dbReference type="Proteomes" id="UP000516957">
    <property type="component" value="Unassembled WGS sequence"/>
</dbReference>
<dbReference type="GO" id="GO:0000932">
    <property type="term" value="C:P-body"/>
    <property type="evidence" value="ECO:0007669"/>
    <property type="project" value="TreeGrafter"/>
</dbReference>
<sequence>MPSNRVLRVRSHDDGVAAHRLRDGVERLREELGVTPDFPPEVEEAAARAAAAPRLPDLDRTDLPMLTIDPEGARDLDQAMHIERDGDGYVVHYAIADVAAFVTAGDPVDLEANRRGETLYAPDSKVPLHPPVLSEDAASLLAGQVRPALLWTIRLDAEGEGTDVTVERALVRSTAQLTYEQAQAALDDGSAPETLRLLAEVGPLRLLREAARGGVSLPLPEQEVDVEGEHWRLTFRERLPMEDWNAQISLLTGYGAADLMVYARVGLLRTLPPADPRDVQRLHRTARALGIEWPAEMLYPDFIRTLDPRVPAHAAMVDASTRLLRGSGYVGFDGELPEQPLHAALAAEYAHVTAPLRRLGDRYAGEICLALCAGTEVPGWVLEALPGLPETLRESARRAGAYERGVLDLVEAGVLEDRVGEEFAGVVVDVDEKEPTRGSVVVQSPAVEGRLTSDGAELPLGTDVRVRLVVADVQARKVAFELVAEA</sequence>
<dbReference type="InterPro" id="IPR001900">
    <property type="entry name" value="RNase_II/R"/>
</dbReference>
<proteinExistence type="predicted"/>
<dbReference type="EMBL" id="JACCBE010000001">
    <property type="protein sequence ID" value="NYD58547.1"/>
    <property type="molecule type" value="Genomic_DNA"/>
</dbReference>
<dbReference type="Pfam" id="PF18614">
    <property type="entry name" value="RNase_II_C_S1"/>
    <property type="match status" value="1"/>
</dbReference>
<dbReference type="InterPro" id="IPR012340">
    <property type="entry name" value="NA-bd_OB-fold"/>
</dbReference>
<dbReference type="SMART" id="SM00955">
    <property type="entry name" value="RNB"/>
    <property type="match status" value="1"/>
</dbReference>
<comment type="caution">
    <text evidence="2">The sequence shown here is derived from an EMBL/GenBank/DDBJ whole genome shotgun (WGS) entry which is preliminary data.</text>
</comment>
<gene>
    <name evidence="2" type="ORF">BKA08_002785</name>
</gene>
<feature type="domain" description="RNB" evidence="1">
    <location>
        <begin position="57"/>
        <end position="374"/>
    </location>
</feature>
<protein>
    <submittedName>
        <fullName evidence="2">Exoribonuclease R</fullName>
    </submittedName>
</protein>
<dbReference type="InterPro" id="IPR040596">
    <property type="entry name" value="RNase_II_C_S1"/>
</dbReference>
<keyword evidence="3" id="KW-1185">Reference proteome</keyword>
<dbReference type="GO" id="GO:0003723">
    <property type="term" value="F:RNA binding"/>
    <property type="evidence" value="ECO:0007669"/>
    <property type="project" value="InterPro"/>
</dbReference>
<reference evidence="2 3" key="1">
    <citation type="submission" date="2020-07" db="EMBL/GenBank/DDBJ databases">
        <title>Sequencing the genomes of 1000 actinobacteria strains.</title>
        <authorList>
            <person name="Klenk H.-P."/>
        </authorList>
    </citation>
    <scope>NUCLEOTIDE SEQUENCE [LARGE SCALE GENOMIC DNA]</scope>
    <source>
        <strain evidence="2 3">DSM 18965</strain>
    </source>
</reference>
<dbReference type="PANTHER" id="PTHR23355:SF42">
    <property type="entry name" value="RIBONUCLEASE II, CHLOROPLASTIC_MITOCHONDRIAL"/>
    <property type="match status" value="1"/>
</dbReference>
<dbReference type="PANTHER" id="PTHR23355">
    <property type="entry name" value="RIBONUCLEASE"/>
    <property type="match status" value="1"/>
</dbReference>
<organism evidence="2 3">
    <name type="scientific">Nocardioides marinisabuli</name>
    <dbReference type="NCBI Taxonomy" id="419476"/>
    <lineage>
        <taxon>Bacteria</taxon>
        <taxon>Bacillati</taxon>
        <taxon>Actinomycetota</taxon>
        <taxon>Actinomycetes</taxon>
        <taxon>Propionibacteriales</taxon>
        <taxon>Nocardioidaceae</taxon>
        <taxon>Nocardioides</taxon>
    </lineage>
</organism>
<evidence type="ECO:0000313" key="3">
    <source>
        <dbReference type="Proteomes" id="UP000516957"/>
    </source>
</evidence>
<dbReference type="SUPFAM" id="SSF50249">
    <property type="entry name" value="Nucleic acid-binding proteins"/>
    <property type="match status" value="1"/>
</dbReference>
<dbReference type="Pfam" id="PF00773">
    <property type="entry name" value="RNB"/>
    <property type="match status" value="1"/>
</dbReference>
<dbReference type="RefSeq" id="WP_179616141.1">
    <property type="nucleotide sequence ID" value="NZ_CP059163.1"/>
</dbReference>
<dbReference type="GO" id="GO:0000175">
    <property type="term" value="F:3'-5'-RNA exonuclease activity"/>
    <property type="evidence" value="ECO:0007669"/>
    <property type="project" value="TreeGrafter"/>
</dbReference>
<accession>A0A7Y9F2S0</accession>
<evidence type="ECO:0000313" key="2">
    <source>
        <dbReference type="EMBL" id="NYD58547.1"/>
    </source>
</evidence>
<name>A0A7Y9F2S0_9ACTN</name>
<dbReference type="AlphaFoldDB" id="A0A7Y9F2S0"/>
<dbReference type="InterPro" id="IPR050180">
    <property type="entry name" value="RNR_Ribonuclease"/>
</dbReference>
<evidence type="ECO:0000259" key="1">
    <source>
        <dbReference type="SMART" id="SM00955"/>
    </source>
</evidence>
<dbReference type="GO" id="GO:0006402">
    <property type="term" value="P:mRNA catabolic process"/>
    <property type="evidence" value="ECO:0007669"/>
    <property type="project" value="TreeGrafter"/>
</dbReference>